<dbReference type="PANTHER" id="PTHR11851:SF134">
    <property type="entry name" value="ZINC-DEPENDENT PROTEASE"/>
    <property type="match status" value="1"/>
</dbReference>
<dbReference type="RefSeq" id="WP_252443287.1">
    <property type="nucleotide sequence ID" value="NZ_JAMWYK010000003.1"/>
</dbReference>
<protein>
    <submittedName>
        <fullName evidence="3">Insulinase family protein</fullName>
    </submittedName>
</protein>
<dbReference type="SUPFAM" id="SSF63411">
    <property type="entry name" value="LuxS/MPP-like metallohydrolase"/>
    <property type="match status" value="2"/>
</dbReference>
<evidence type="ECO:0000313" key="4">
    <source>
        <dbReference type="Proteomes" id="UP001523234"/>
    </source>
</evidence>
<feature type="domain" description="Peptidase M16 C-terminal" evidence="2">
    <location>
        <begin position="174"/>
        <end position="342"/>
    </location>
</feature>
<proteinExistence type="predicted"/>
<sequence>MTLKEERLTFTTNDGLTVNLIQKPGYKQSIGAITARFGSLTNTFVDETGKTVSVPAGTAHFLEHKLFDKEDGDALVGFLDRGADANAFTSNTATCYYFTATSQLEENLDHLMTFVEEPYFTQEKVDREKGIIEEEISSYADDPFWMLYQGILKAAYPDSAIGEDIAGSKESIATITPELLYSVYERFYQPKNLVLTVVGDFDQENLRRFIEQKQQTFNKKALPLEQHNFSRPIEPIAVQETKHYPISQPKLAMLAGLPLASHPLSGEERVKERLMAEFAFDLVFGEQTAWYQEQYQKGVLGDDFDYEIESSGPYFFVTFFSAGENVNQQIEIIQKRFGDAKAVLKRAEGDFTRLKKALIGENISAMDRLSKLALDEDLALYGLSYFDKMRLITQFRFCDIEEYSQQALFDGLLTRFMIKK</sequence>
<dbReference type="InterPro" id="IPR011249">
    <property type="entry name" value="Metalloenz_LuxS/M16"/>
</dbReference>
<name>A0ABT0ZQL1_9LACO</name>
<evidence type="ECO:0000313" key="3">
    <source>
        <dbReference type="EMBL" id="MCO0832278.1"/>
    </source>
</evidence>
<dbReference type="InterPro" id="IPR011765">
    <property type="entry name" value="Pept_M16_N"/>
</dbReference>
<evidence type="ECO:0000259" key="1">
    <source>
        <dbReference type="Pfam" id="PF00675"/>
    </source>
</evidence>
<dbReference type="EMBL" id="JAMWYK010000003">
    <property type="protein sequence ID" value="MCO0832278.1"/>
    <property type="molecule type" value="Genomic_DNA"/>
</dbReference>
<dbReference type="InterPro" id="IPR007863">
    <property type="entry name" value="Peptidase_M16_C"/>
</dbReference>
<dbReference type="InterPro" id="IPR050361">
    <property type="entry name" value="MPP/UQCRC_Complex"/>
</dbReference>
<gene>
    <name evidence="3" type="ORF">NFX39_04130</name>
</gene>
<dbReference type="NCBIfam" id="NF047421">
    <property type="entry name" value="YfmH_fam"/>
    <property type="match status" value="1"/>
</dbReference>
<comment type="caution">
    <text evidence="3">The sequence shown here is derived from an EMBL/GenBank/DDBJ whole genome shotgun (WGS) entry which is preliminary data.</text>
</comment>
<organism evidence="3 4">
    <name type="scientific">Fructobacillus apis</name>
    <dbReference type="NCBI Taxonomy" id="2935017"/>
    <lineage>
        <taxon>Bacteria</taxon>
        <taxon>Bacillati</taxon>
        <taxon>Bacillota</taxon>
        <taxon>Bacilli</taxon>
        <taxon>Lactobacillales</taxon>
        <taxon>Lactobacillaceae</taxon>
        <taxon>Fructobacillus</taxon>
    </lineage>
</organism>
<feature type="domain" description="Peptidase M16 N-terminal" evidence="1">
    <location>
        <begin position="56"/>
        <end position="166"/>
    </location>
</feature>
<reference evidence="3 4" key="1">
    <citation type="submission" date="2022-06" db="EMBL/GenBank/DDBJ databases">
        <title>Fructobacillus taiwanensis sp. nov., isolated from the honeybee.</title>
        <authorList>
            <person name="Chen Y.-S."/>
            <person name="Wang L.-T."/>
            <person name="Lee Y.-S."/>
            <person name="Chang Y.-C."/>
            <person name="Wu H.-C."/>
            <person name="Liao C.-Y."/>
            <person name="Chen W.-H."/>
            <person name="Deng J.-N."/>
            <person name="Wang Y.-H."/>
        </authorList>
    </citation>
    <scope>NUCLEOTIDE SEQUENCE [LARGE SCALE GENOMIC DNA]</scope>
    <source>
        <strain evidence="3 4">W13</strain>
    </source>
</reference>
<dbReference type="Pfam" id="PF05193">
    <property type="entry name" value="Peptidase_M16_C"/>
    <property type="match status" value="1"/>
</dbReference>
<dbReference type="Pfam" id="PF00675">
    <property type="entry name" value="Peptidase_M16"/>
    <property type="match status" value="1"/>
</dbReference>
<dbReference type="Gene3D" id="3.30.830.10">
    <property type="entry name" value="Metalloenzyme, LuxS/M16 peptidase-like"/>
    <property type="match status" value="2"/>
</dbReference>
<keyword evidence="4" id="KW-1185">Reference proteome</keyword>
<accession>A0ABT0ZQL1</accession>
<evidence type="ECO:0000259" key="2">
    <source>
        <dbReference type="Pfam" id="PF05193"/>
    </source>
</evidence>
<dbReference type="Proteomes" id="UP001523234">
    <property type="component" value="Unassembled WGS sequence"/>
</dbReference>
<dbReference type="PANTHER" id="PTHR11851">
    <property type="entry name" value="METALLOPROTEASE"/>
    <property type="match status" value="1"/>
</dbReference>